<name>A0AAE1CS81_9GAST</name>
<evidence type="ECO:0000256" key="1">
    <source>
        <dbReference type="SAM" id="MobiDB-lite"/>
    </source>
</evidence>
<gene>
    <name evidence="2" type="ORF">RRG08_030586</name>
</gene>
<dbReference type="AlphaFoldDB" id="A0AAE1CS81"/>
<protein>
    <submittedName>
        <fullName evidence="2">Uncharacterized protein</fullName>
    </submittedName>
</protein>
<evidence type="ECO:0000313" key="3">
    <source>
        <dbReference type="Proteomes" id="UP001283361"/>
    </source>
</evidence>
<keyword evidence="3" id="KW-1185">Reference proteome</keyword>
<reference evidence="2" key="1">
    <citation type="journal article" date="2023" name="G3 (Bethesda)">
        <title>A reference genome for the long-term kleptoplast-retaining sea slug Elysia crispata morphotype clarki.</title>
        <authorList>
            <person name="Eastman K.E."/>
            <person name="Pendleton A.L."/>
            <person name="Shaikh M.A."/>
            <person name="Suttiyut T."/>
            <person name="Ogas R."/>
            <person name="Tomko P."/>
            <person name="Gavelis G."/>
            <person name="Widhalm J.R."/>
            <person name="Wisecaver J.H."/>
        </authorList>
    </citation>
    <scope>NUCLEOTIDE SEQUENCE</scope>
    <source>
        <strain evidence="2">ECLA1</strain>
    </source>
</reference>
<feature type="compositionally biased region" description="Acidic residues" evidence="1">
    <location>
        <begin position="1"/>
        <end position="13"/>
    </location>
</feature>
<organism evidence="2 3">
    <name type="scientific">Elysia crispata</name>
    <name type="common">lettuce slug</name>
    <dbReference type="NCBI Taxonomy" id="231223"/>
    <lineage>
        <taxon>Eukaryota</taxon>
        <taxon>Metazoa</taxon>
        <taxon>Spiralia</taxon>
        <taxon>Lophotrochozoa</taxon>
        <taxon>Mollusca</taxon>
        <taxon>Gastropoda</taxon>
        <taxon>Heterobranchia</taxon>
        <taxon>Euthyneura</taxon>
        <taxon>Panpulmonata</taxon>
        <taxon>Sacoglossa</taxon>
        <taxon>Placobranchoidea</taxon>
        <taxon>Plakobranchidae</taxon>
        <taxon>Elysia</taxon>
    </lineage>
</organism>
<comment type="caution">
    <text evidence="2">The sequence shown here is derived from an EMBL/GenBank/DDBJ whole genome shotgun (WGS) entry which is preliminary data.</text>
</comment>
<feature type="region of interest" description="Disordered" evidence="1">
    <location>
        <begin position="1"/>
        <end position="47"/>
    </location>
</feature>
<dbReference type="EMBL" id="JAWDGP010006977">
    <property type="protein sequence ID" value="KAK3732243.1"/>
    <property type="molecule type" value="Genomic_DNA"/>
</dbReference>
<evidence type="ECO:0000313" key="2">
    <source>
        <dbReference type="EMBL" id="KAK3732243.1"/>
    </source>
</evidence>
<sequence>MADEEQMQQEEPTEQYKEENGGTELASEEPTETQNQTAAADEDDDEDDRAVLLLDVLCLPQTRGHVDLRTRFSSEHRAVYTRFTKAKTPHQSPKHSVMAYRPVDDIFLKTLHCV</sequence>
<accession>A0AAE1CS81</accession>
<proteinExistence type="predicted"/>
<dbReference type="Proteomes" id="UP001283361">
    <property type="component" value="Unassembled WGS sequence"/>
</dbReference>